<dbReference type="Pfam" id="PF01459">
    <property type="entry name" value="Porin_3"/>
    <property type="match status" value="1"/>
</dbReference>
<dbReference type="InterPro" id="IPR001925">
    <property type="entry name" value="Porin_Euk"/>
</dbReference>
<dbReference type="InterPro" id="IPR023614">
    <property type="entry name" value="Porin_dom_sf"/>
</dbReference>
<organism evidence="2 3">
    <name type="scientific">Sphagnum troendelagicum</name>
    <dbReference type="NCBI Taxonomy" id="128251"/>
    <lineage>
        <taxon>Eukaryota</taxon>
        <taxon>Viridiplantae</taxon>
        <taxon>Streptophyta</taxon>
        <taxon>Embryophyta</taxon>
        <taxon>Bryophyta</taxon>
        <taxon>Sphagnophytina</taxon>
        <taxon>Sphagnopsida</taxon>
        <taxon>Sphagnales</taxon>
        <taxon>Sphagnaceae</taxon>
        <taxon>Sphagnum</taxon>
    </lineage>
</organism>
<dbReference type="Proteomes" id="UP001497512">
    <property type="component" value="Chromosome 9"/>
</dbReference>
<evidence type="ECO:0000256" key="1">
    <source>
        <dbReference type="ARBA" id="ARBA00009624"/>
    </source>
</evidence>
<name>A0ABP0V741_9BRYO</name>
<accession>A0ABP0V741</accession>
<dbReference type="Gene3D" id="2.40.160.10">
    <property type="entry name" value="Porin"/>
    <property type="match status" value="1"/>
</dbReference>
<evidence type="ECO:0000313" key="2">
    <source>
        <dbReference type="EMBL" id="CAK9236762.1"/>
    </source>
</evidence>
<reference evidence="2" key="1">
    <citation type="submission" date="2024-02" db="EMBL/GenBank/DDBJ databases">
        <authorList>
            <consortium name="ELIXIR-Norway"/>
            <consortium name="Elixir Norway"/>
        </authorList>
    </citation>
    <scope>NUCLEOTIDE SEQUENCE</scope>
</reference>
<sequence>MRKEEEGAEEVRSSWWWSSLLGKEGEVGGGGGGGPVLFGDVGRQAKDLVEKGFDVKGTRLMLSCLGPTAGSTITSTASITTAHEEKKDMVTVMGVLSASFQRGNTKHDFSFDTTATQINATKTYANFGVRGMTAQVQKSFPGGGENEDGKAHLHYHHDFVALAAKVHGLKLAPDVELSANIGSQKLHVGGSVLCNTQSRTIGMAKVGFGLTTPEFTATAFVDPLKSADVYVTHFLSPKDGSMTKGIVAGLLEYSPYPLITFNLLAEFNSLNLRATPNVGLSFSMLGGAAN</sequence>
<comment type="similarity">
    <text evidence="1">Belongs to the eukaryotic mitochondrial porin (TC 1.B.8.1) family.</text>
</comment>
<keyword evidence="3" id="KW-1185">Reference proteome</keyword>
<evidence type="ECO:0000313" key="3">
    <source>
        <dbReference type="Proteomes" id="UP001497512"/>
    </source>
</evidence>
<proteinExistence type="inferred from homology"/>
<protein>
    <submittedName>
        <fullName evidence="2">Uncharacterized protein</fullName>
    </submittedName>
</protein>
<dbReference type="EMBL" id="OZ019901">
    <property type="protein sequence ID" value="CAK9236762.1"/>
    <property type="molecule type" value="Genomic_DNA"/>
</dbReference>
<gene>
    <name evidence="2" type="ORF">CSSPTR1EN2_LOCUS23162</name>
</gene>
<dbReference type="PANTHER" id="PTHR11743:SF73">
    <property type="entry name" value="PHEROPHORIN DOMAIN-CONTAINING PROTEIN"/>
    <property type="match status" value="1"/>
</dbReference>
<dbReference type="PANTHER" id="PTHR11743">
    <property type="entry name" value="VOLTAGE-DEPENDENT ANION-SELECTIVE CHANNEL"/>
    <property type="match status" value="1"/>
</dbReference>
<dbReference type="InterPro" id="IPR027246">
    <property type="entry name" value="Porin_Euk/Tom40"/>
</dbReference>